<keyword evidence="11" id="KW-1185">Reference proteome</keyword>
<keyword evidence="3" id="KW-0808">Transferase</keyword>
<keyword evidence="5" id="KW-0735">Signal-anchor</keyword>
<reference evidence="10 11" key="1">
    <citation type="journal article" date="2012" name="Eukaryot. Cell">
        <title>Genome sequence of the Trichosporon asahii environmental strain CBS 8904.</title>
        <authorList>
            <person name="Yang R.Y."/>
            <person name="Li H.T."/>
            <person name="Zhu H."/>
            <person name="Zhou G.P."/>
            <person name="Wang M."/>
            <person name="Wang L."/>
        </authorList>
    </citation>
    <scope>NUCLEOTIDE SEQUENCE [LARGE SCALE GENOMIC DNA]</scope>
    <source>
        <strain evidence="10 11">CBS 8904</strain>
    </source>
</reference>
<dbReference type="InterPro" id="IPR022751">
    <property type="entry name" value="Alpha_mannosyltransferase"/>
</dbReference>
<dbReference type="SUPFAM" id="SSF53448">
    <property type="entry name" value="Nucleotide-diphospho-sugar transferases"/>
    <property type="match status" value="1"/>
</dbReference>
<proteinExistence type="inferred from homology"/>
<keyword evidence="8" id="KW-0472">Membrane</keyword>
<evidence type="ECO:0000256" key="1">
    <source>
        <dbReference type="ARBA" id="ARBA00004323"/>
    </source>
</evidence>
<evidence type="ECO:0000313" key="11">
    <source>
        <dbReference type="Proteomes" id="UP000006757"/>
    </source>
</evidence>
<feature type="region of interest" description="Disordered" evidence="9">
    <location>
        <begin position="538"/>
        <end position="560"/>
    </location>
</feature>
<dbReference type="Proteomes" id="UP000006757">
    <property type="component" value="Unassembled WGS sequence"/>
</dbReference>
<gene>
    <name evidence="10" type="ORF">A1Q2_03665</name>
</gene>
<dbReference type="GO" id="GO:0046354">
    <property type="term" value="P:mannan biosynthetic process"/>
    <property type="evidence" value="ECO:0007669"/>
    <property type="project" value="TreeGrafter"/>
</dbReference>
<evidence type="ECO:0000256" key="2">
    <source>
        <dbReference type="ARBA" id="ARBA00009105"/>
    </source>
</evidence>
<feature type="compositionally biased region" description="Basic and acidic residues" evidence="9">
    <location>
        <begin position="425"/>
        <end position="448"/>
    </location>
</feature>
<dbReference type="InterPro" id="IPR029044">
    <property type="entry name" value="Nucleotide-diphossugar_trans"/>
</dbReference>
<keyword evidence="6" id="KW-1133">Transmembrane helix</keyword>
<dbReference type="OMA" id="IYHFPSE"/>
<dbReference type="EMBL" id="AMBO01000302">
    <property type="protein sequence ID" value="EKD01965.1"/>
    <property type="molecule type" value="Genomic_DNA"/>
</dbReference>
<comment type="subcellular location">
    <subcellularLocation>
        <location evidence="1">Golgi apparatus membrane</location>
        <topology evidence="1">Single-pass type II membrane protein</topology>
    </subcellularLocation>
</comment>
<comment type="caution">
    <text evidence="10">The sequence shown here is derived from an EMBL/GenBank/DDBJ whole genome shotgun (WGS) entry which is preliminary data.</text>
</comment>
<dbReference type="HOGENOM" id="CLU_027806_0_0_1"/>
<dbReference type="GO" id="GO:0000139">
    <property type="term" value="C:Golgi membrane"/>
    <property type="evidence" value="ECO:0007669"/>
    <property type="project" value="UniProtKB-SubCell"/>
</dbReference>
<accession>K1VDA5</accession>
<evidence type="ECO:0000256" key="8">
    <source>
        <dbReference type="ARBA" id="ARBA00023136"/>
    </source>
</evidence>
<dbReference type="Pfam" id="PF11051">
    <property type="entry name" value="Mannosyl_trans3"/>
    <property type="match status" value="2"/>
</dbReference>
<name>K1VDA5_TRIAC</name>
<feature type="region of interest" description="Disordered" evidence="9">
    <location>
        <begin position="423"/>
        <end position="448"/>
    </location>
</feature>
<dbReference type="eggNOG" id="ENOG502QW0I">
    <property type="taxonomic scope" value="Eukaryota"/>
</dbReference>
<dbReference type="AlphaFoldDB" id="K1VDA5"/>
<evidence type="ECO:0000256" key="7">
    <source>
        <dbReference type="ARBA" id="ARBA00023034"/>
    </source>
</evidence>
<dbReference type="GO" id="GO:0000026">
    <property type="term" value="F:alpha-1,2-mannosyltransferase activity"/>
    <property type="evidence" value="ECO:0007669"/>
    <property type="project" value="TreeGrafter"/>
</dbReference>
<evidence type="ECO:0000256" key="5">
    <source>
        <dbReference type="ARBA" id="ARBA00022968"/>
    </source>
</evidence>
<feature type="compositionally biased region" description="Polar residues" evidence="9">
    <location>
        <begin position="17"/>
        <end position="28"/>
    </location>
</feature>
<keyword evidence="7" id="KW-0333">Golgi apparatus</keyword>
<organism evidence="10 11">
    <name type="scientific">Trichosporon asahii var. asahii (strain CBS 8904)</name>
    <name type="common">Yeast</name>
    <dbReference type="NCBI Taxonomy" id="1220162"/>
    <lineage>
        <taxon>Eukaryota</taxon>
        <taxon>Fungi</taxon>
        <taxon>Dikarya</taxon>
        <taxon>Basidiomycota</taxon>
        <taxon>Agaricomycotina</taxon>
        <taxon>Tremellomycetes</taxon>
        <taxon>Trichosporonales</taxon>
        <taxon>Trichosporonaceae</taxon>
        <taxon>Trichosporon</taxon>
    </lineage>
</organism>
<protein>
    <recommendedName>
        <fullName evidence="12">Mannosyltransferase putative-domain-containing protein</fullName>
    </recommendedName>
</protein>
<comment type="similarity">
    <text evidence="2">Belongs to the MNN1/MNT family.</text>
</comment>
<evidence type="ECO:0000313" key="10">
    <source>
        <dbReference type="EMBL" id="EKD01965.1"/>
    </source>
</evidence>
<evidence type="ECO:0000256" key="6">
    <source>
        <dbReference type="ARBA" id="ARBA00022989"/>
    </source>
</evidence>
<evidence type="ECO:0000256" key="3">
    <source>
        <dbReference type="ARBA" id="ARBA00022679"/>
    </source>
</evidence>
<dbReference type="PANTHER" id="PTHR31646">
    <property type="entry name" value="ALPHA-1,2-MANNOSYLTRANSFERASE MNN2"/>
    <property type="match status" value="1"/>
</dbReference>
<evidence type="ECO:0008006" key="12">
    <source>
        <dbReference type="Google" id="ProtNLM"/>
    </source>
</evidence>
<feature type="region of interest" description="Disordered" evidence="9">
    <location>
        <begin position="1"/>
        <end position="63"/>
    </location>
</feature>
<dbReference type="InParanoid" id="K1VDA5"/>
<dbReference type="OrthoDB" id="430354at2759"/>
<dbReference type="PANTHER" id="PTHR31646:SF1">
    <property type="entry name" value="ALPHA-1,2-MANNOSYLTRANSFERASE MNN2"/>
    <property type="match status" value="1"/>
</dbReference>
<dbReference type="STRING" id="1220162.K1VDA5"/>
<evidence type="ECO:0000256" key="9">
    <source>
        <dbReference type="SAM" id="MobiDB-lite"/>
    </source>
</evidence>
<keyword evidence="4" id="KW-0812">Transmembrane</keyword>
<evidence type="ECO:0000256" key="4">
    <source>
        <dbReference type="ARBA" id="ARBA00022692"/>
    </source>
</evidence>
<sequence length="597" mass="67236">MVADTQVKFRRPDLPSLSDTPHSHSGSKQGRPPLYTDEDIDAPLDTGRHVHSPFYGGPSRRAIDIASDPLPVNATLRERLDVWRSAPGGRGGDDVEPGQFVQWSLERCSNIARQTNEHMVKTFANTWGSTTRESLHALREELITYMEGLIDGPELRNTGNGTGIVFVAGNADTLLRTKWAVQMLRSSGCSLPVEIACFPEEAPGEDDALRRELAEMDAIIRPIAGEKKKPEGKSYHLKALAVIQSPFQHVLYLDSDSVPAVDPAYMFDAPSYKRLGFYLTPDYWKTSAVNPLWAVMGVACRDEWEVETGQVLVDKARHLDVFHLLAYMMRRHETWFRFSDGDKDLFRFAMLMLRKRWAVPERWIAAGGLPGDTLTGWCGLSMVQSDPWGMPAFVHYNLLKHVPSGVGRGFSWGRQKQMPLFDSWPAKDGETREGMPATEPEKKEDDRWGDIDCDMLADADDYGTARAPAPERTRRRAARERGAKAFVHGGSNSAFCIGLEYRDPRSPATIEADRAAKSLRQKEYEAEKARWAAEVERLRQAGTPESEFPPEPQNEDAGEVDWDASPIEDVEWKNMDQFRDFEQRIYDFGFEPSAKGL</sequence>